<reference evidence="1 2" key="1">
    <citation type="submission" date="2019-05" db="EMBL/GenBank/DDBJ databases">
        <authorList>
            <person name="Qu J.-H."/>
        </authorList>
    </citation>
    <scope>NUCLEOTIDE SEQUENCE [LARGE SCALE GENOMIC DNA]</scope>
    <source>
        <strain evidence="1 2">NS28</strain>
    </source>
</reference>
<dbReference type="Pfam" id="PF14052">
    <property type="entry name" value="Caps_assemb_Wzi"/>
    <property type="match status" value="1"/>
</dbReference>
<accession>A0A5M8R0L3</accession>
<dbReference type="Gene3D" id="2.40.160.130">
    <property type="entry name" value="Capsule assembly protein Wzi"/>
    <property type="match status" value="1"/>
</dbReference>
<evidence type="ECO:0000313" key="2">
    <source>
        <dbReference type="Proteomes" id="UP000323994"/>
    </source>
</evidence>
<name>A0A5M8R0L3_9BACT</name>
<keyword evidence="2" id="KW-1185">Reference proteome</keyword>
<organism evidence="1 2">
    <name type="scientific">Dyadobacter flavalbus</name>
    <dbReference type="NCBI Taxonomy" id="2579942"/>
    <lineage>
        <taxon>Bacteria</taxon>
        <taxon>Pseudomonadati</taxon>
        <taxon>Bacteroidota</taxon>
        <taxon>Cytophagia</taxon>
        <taxon>Cytophagales</taxon>
        <taxon>Spirosomataceae</taxon>
        <taxon>Dyadobacter</taxon>
    </lineage>
</organism>
<gene>
    <name evidence="1" type="ORF">FEM33_08955</name>
</gene>
<dbReference type="AlphaFoldDB" id="A0A5M8R0L3"/>
<comment type="caution">
    <text evidence="1">The sequence shown here is derived from an EMBL/GenBank/DDBJ whole genome shotgun (WGS) entry which is preliminary data.</text>
</comment>
<dbReference type="EMBL" id="VBSN01000027">
    <property type="protein sequence ID" value="KAA6440840.1"/>
    <property type="molecule type" value="Genomic_DNA"/>
</dbReference>
<dbReference type="Proteomes" id="UP000323994">
    <property type="component" value="Unassembled WGS sequence"/>
</dbReference>
<evidence type="ECO:0000313" key="1">
    <source>
        <dbReference type="EMBL" id="KAA6440840.1"/>
    </source>
</evidence>
<dbReference type="OrthoDB" id="596512at2"/>
<dbReference type="InterPro" id="IPR038636">
    <property type="entry name" value="Wzi_sf"/>
</dbReference>
<protein>
    <submittedName>
        <fullName evidence="1">Capsule assembly Wzi family protein</fullName>
    </submittedName>
</protein>
<dbReference type="InterPro" id="IPR026950">
    <property type="entry name" value="Caps_assemb_Wzi"/>
</dbReference>
<proteinExistence type="predicted"/>
<sequence length="452" mass="50319">MGSTGSRTPFWMQANQFGTVPLTSPSGSVRGGFEKYWSISQSGKTDNKWRAGIGVEAVANFYDNTKVLLPQLHGTLRFKNWELYVGRKKQWLGLADSTMGSGSYAWSGNALPIPKIFIGTTRFVPVPFTKGWLSFNAFYSDGLFEKNRPVTSGLKFHQKALYARLGKADSKVKLYGGFNHQVQWGGKSPYLTQSGKLPDGFSNYVHAVFGTIGGSGDAVTFFDSTSRIGNHLGSIDIALEIETFASSILLYRQFIYEDGSLFYLTTLSDGLTGVRIRRKNSYGSNFEITEGVLELLYTKNQGGNVFVIGDGKKRGIDDYFNNQQVRDGWSYFDRTIGTPFIPPTSQTKWKWPNYSNNFTSNNRVMVWHLGLKGSLFRKVLWQTKLSYSSNAGAYNEPFIGTPKQFSGLLALHTKVNLLGGMTLKGSYAADIGDLYPKTHGFMLGIRKDFSSF</sequence>